<protein>
    <submittedName>
        <fullName evidence="2">Uncharacterized protein</fullName>
    </submittedName>
</protein>
<feature type="compositionally biased region" description="Low complexity" evidence="1">
    <location>
        <begin position="36"/>
        <end position="46"/>
    </location>
</feature>
<sequence>GPRRTSPARPAGSAGTSRTTTGVTSAAAPWYRTPRRTSGLAASGSGARRRPRPSKAGRGSINRRAGCLKAAARDSSSPPSLQTRLCSSRRSSARTATSCSSSKRRCRPRRRPRQPLLARAPLRRRHSLRRKCGPKVWPAGGRWHGLRPALPASWRASSGWPTPRPLRTRRPPALTLRSRTGRRPVPSRSRPKQRRLQRRHPLLRRSTCRRSLMRARCRSWTGRFSTSRAWSSTSRRASIGSASSRSWPTAPRPRSRKSLDPRRSASWSCGRRLGSFAPGRRPSAGAWTAATR</sequence>
<feature type="compositionally biased region" description="Basic residues" evidence="1">
    <location>
        <begin position="121"/>
        <end position="133"/>
    </location>
</feature>
<name>A0ABN9U5Y1_9DINO</name>
<accession>A0ABN9U5Y1</accession>
<keyword evidence="3" id="KW-1185">Reference proteome</keyword>
<feature type="compositionally biased region" description="Low complexity" evidence="1">
    <location>
        <begin position="84"/>
        <end position="101"/>
    </location>
</feature>
<dbReference type="EMBL" id="CAUYUJ010015461">
    <property type="protein sequence ID" value="CAK0854223.1"/>
    <property type="molecule type" value="Genomic_DNA"/>
</dbReference>
<dbReference type="Proteomes" id="UP001189429">
    <property type="component" value="Unassembled WGS sequence"/>
</dbReference>
<feature type="non-terminal residue" evidence="2">
    <location>
        <position position="292"/>
    </location>
</feature>
<feature type="region of interest" description="Disordered" evidence="1">
    <location>
        <begin position="1"/>
        <end position="133"/>
    </location>
</feature>
<feature type="compositionally biased region" description="Low complexity" evidence="1">
    <location>
        <begin position="231"/>
        <end position="246"/>
    </location>
</feature>
<feature type="compositionally biased region" description="Polar residues" evidence="1">
    <location>
        <begin position="74"/>
        <end position="83"/>
    </location>
</feature>
<proteinExistence type="predicted"/>
<gene>
    <name evidence="2" type="ORF">PCOR1329_LOCUS45410</name>
</gene>
<feature type="non-terminal residue" evidence="2">
    <location>
        <position position="1"/>
    </location>
</feature>
<feature type="region of interest" description="Disordered" evidence="1">
    <location>
        <begin position="231"/>
        <end position="292"/>
    </location>
</feature>
<organism evidence="2 3">
    <name type="scientific">Prorocentrum cordatum</name>
    <dbReference type="NCBI Taxonomy" id="2364126"/>
    <lineage>
        <taxon>Eukaryota</taxon>
        <taxon>Sar</taxon>
        <taxon>Alveolata</taxon>
        <taxon>Dinophyceae</taxon>
        <taxon>Prorocentrales</taxon>
        <taxon>Prorocentraceae</taxon>
        <taxon>Prorocentrum</taxon>
    </lineage>
</organism>
<evidence type="ECO:0000313" key="3">
    <source>
        <dbReference type="Proteomes" id="UP001189429"/>
    </source>
</evidence>
<reference evidence="2" key="1">
    <citation type="submission" date="2023-10" db="EMBL/GenBank/DDBJ databases">
        <authorList>
            <person name="Chen Y."/>
            <person name="Shah S."/>
            <person name="Dougan E. K."/>
            <person name="Thang M."/>
            <person name="Chan C."/>
        </authorList>
    </citation>
    <scope>NUCLEOTIDE SEQUENCE [LARGE SCALE GENOMIC DNA]</scope>
</reference>
<comment type="caution">
    <text evidence="2">The sequence shown here is derived from an EMBL/GenBank/DDBJ whole genome shotgun (WGS) entry which is preliminary data.</text>
</comment>
<feature type="compositionally biased region" description="Basic residues" evidence="1">
    <location>
        <begin position="189"/>
        <end position="205"/>
    </location>
</feature>
<evidence type="ECO:0000313" key="2">
    <source>
        <dbReference type="EMBL" id="CAK0854223.1"/>
    </source>
</evidence>
<feature type="compositionally biased region" description="Low complexity" evidence="1">
    <location>
        <begin position="11"/>
        <end position="28"/>
    </location>
</feature>
<evidence type="ECO:0000256" key="1">
    <source>
        <dbReference type="SAM" id="MobiDB-lite"/>
    </source>
</evidence>
<feature type="compositionally biased region" description="Basic residues" evidence="1">
    <location>
        <begin position="102"/>
        <end position="113"/>
    </location>
</feature>
<feature type="region of interest" description="Disordered" evidence="1">
    <location>
        <begin position="154"/>
        <end position="205"/>
    </location>
</feature>